<organism evidence="4 5">
    <name type="scientific">Crassostrea virginica</name>
    <name type="common">Eastern oyster</name>
    <dbReference type="NCBI Taxonomy" id="6565"/>
    <lineage>
        <taxon>Eukaryota</taxon>
        <taxon>Metazoa</taxon>
        <taxon>Spiralia</taxon>
        <taxon>Lophotrochozoa</taxon>
        <taxon>Mollusca</taxon>
        <taxon>Bivalvia</taxon>
        <taxon>Autobranchia</taxon>
        <taxon>Pteriomorphia</taxon>
        <taxon>Ostreida</taxon>
        <taxon>Ostreoidea</taxon>
        <taxon>Ostreidae</taxon>
        <taxon>Crassostrea</taxon>
    </lineage>
</organism>
<reference evidence="5" key="1">
    <citation type="submission" date="2025-08" db="UniProtKB">
        <authorList>
            <consortium name="RefSeq"/>
        </authorList>
    </citation>
    <scope>IDENTIFICATION</scope>
    <source>
        <tissue evidence="5">Whole sample</tissue>
    </source>
</reference>
<dbReference type="InterPro" id="IPR036877">
    <property type="entry name" value="SUI1_dom_sf"/>
</dbReference>
<dbReference type="OrthoDB" id="277199at2759"/>
<dbReference type="GO" id="GO:0003743">
    <property type="term" value="F:translation initiation factor activity"/>
    <property type="evidence" value="ECO:0007669"/>
    <property type="project" value="InterPro"/>
</dbReference>
<sequence>MAEVQQREFFEIEGPKSDVAYPLKVRYCGECTMPLEYCEYYPNYEKCKKWLEKNLPDEFSKLMSDKPEDEGDGDTDKKRQKRGGKGQIKTKKKSEPKGIRLGTAKRGKKKHITVVIGLGTYEIDLKEASKVFSSKFSCGSSVTGDDEIVIQGDVSDDLFDFLPEKWPQIDEDDIEDVGEMKK</sequence>
<dbReference type="GO" id="GO:0002188">
    <property type="term" value="P:translation reinitiation"/>
    <property type="evidence" value="ECO:0007669"/>
    <property type="project" value="TreeGrafter"/>
</dbReference>
<dbReference type="InterPro" id="IPR050318">
    <property type="entry name" value="DENR/SUI1_TIF"/>
</dbReference>
<dbReference type="InterPro" id="IPR046447">
    <property type="entry name" value="DENR_C"/>
</dbReference>
<dbReference type="CDD" id="cd11607">
    <property type="entry name" value="DENR_C"/>
    <property type="match status" value="1"/>
</dbReference>
<dbReference type="GeneID" id="111137076"/>
<name>A0A8B8EWP0_CRAVI</name>
<feature type="domain" description="SUI1" evidence="3">
    <location>
        <begin position="99"/>
        <end position="166"/>
    </location>
</feature>
<evidence type="ECO:0000259" key="3">
    <source>
        <dbReference type="PROSITE" id="PS50296"/>
    </source>
</evidence>
<keyword evidence="4" id="KW-1185">Reference proteome</keyword>
<dbReference type="AlphaFoldDB" id="A0A8B8EWP0"/>
<dbReference type="KEGG" id="cvn:111137076"/>
<dbReference type="Proteomes" id="UP000694844">
    <property type="component" value="Chromosome 5"/>
</dbReference>
<comment type="similarity">
    <text evidence="1">Belongs to the DENR family.</text>
</comment>
<evidence type="ECO:0000313" key="5">
    <source>
        <dbReference type="RefSeq" id="XP_022344033.1"/>
    </source>
</evidence>
<dbReference type="InterPro" id="IPR048517">
    <property type="entry name" value="DENR_N"/>
</dbReference>
<dbReference type="SUPFAM" id="SSF55159">
    <property type="entry name" value="eIF1-like"/>
    <property type="match status" value="1"/>
</dbReference>
<evidence type="ECO:0000313" key="4">
    <source>
        <dbReference type="Proteomes" id="UP000694844"/>
    </source>
</evidence>
<gene>
    <name evidence="5" type="primary">LOC111137076</name>
</gene>
<dbReference type="InterPro" id="IPR001950">
    <property type="entry name" value="SUI1"/>
</dbReference>
<dbReference type="Pfam" id="PF21023">
    <property type="entry name" value="DENR_N"/>
    <property type="match status" value="1"/>
</dbReference>
<dbReference type="FunFam" id="3.30.780.10:FF:000004">
    <property type="entry name" value="density-regulated protein-like"/>
    <property type="match status" value="1"/>
</dbReference>
<feature type="region of interest" description="Disordered" evidence="2">
    <location>
        <begin position="61"/>
        <end position="105"/>
    </location>
</feature>
<feature type="compositionally biased region" description="Basic residues" evidence="2">
    <location>
        <begin position="78"/>
        <end position="92"/>
    </location>
</feature>
<evidence type="ECO:0000256" key="2">
    <source>
        <dbReference type="SAM" id="MobiDB-lite"/>
    </source>
</evidence>
<dbReference type="RefSeq" id="XP_022344033.1">
    <property type="nucleotide sequence ID" value="XM_022488325.1"/>
</dbReference>
<proteinExistence type="inferred from homology"/>
<dbReference type="GO" id="GO:0003729">
    <property type="term" value="F:mRNA binding"/>
    <property type="evidence" value="ECO:0007669"/>
    <property type="project" value="TreeGrafter"/>
</dbReference>
<dbReference type="PANTHER" id="PTHR12789">
    <property type="entry name" value="DENSITY-REGULATED PROTEIN HOMOLOG"/>
    <property type="match status" value="1"/>
</dbReference>
<dbReference type="PROSITE" id="PS50296">
    <property type="entry name" value="SUI1"/>
    <property type="match status" value="1"/>
</dbReference>
<dbReference type="PANTHER" id="PTHR12789:SF0">
    <property type="entry name" value="DENSITY-REGULATED PROTEIN"/>
    <property type="match status" value="1"/>
</dbReference>
<dbReference type="GO" id="GO:0001731">
    <property type="term" value="P:formation of translation preinitiation complex"/>
    <property type="evidence" value="ECO:0007669"/>
    <property type="project" value="TreeGrafter"/>
</dbReference>
<protein>
    <submittedName>
        <fullName evidence="5">Density-regulated protein homolog</fullName>
    </submittedName>
</protein>
<dbReference type="Pfam" id="PF01253">
    <property type="entry name" value="SUI1"/>
    <property type="match status" value="1"/>
</dbReference>
<evidence type="ECO:0000256" key="1">
    <source>
        <dbReference type="ARBA" id="ARBA00007514"/>
    </source>
</evidence>
<dbReference type="Gene3D" id="3.30.780.10">
    <property type="entry name" value="SUI1-like domain"/>
    <property type="match status" value="1"/>
</dbReference>
<accession>A0A8B8EWP0</accession>